<dbReference type="SMART" id="SM00857">
    <property type="entry name" value="Resolvase"/>
    <property type="match status" value="1"/>
</dbReference>
<dbReference type="EMBL" id="JAIQZE010000018">
    <property type="protein sequence ID" value="MBZ9779847.1"/>
    <property type="molecule type" value="Genomic_DNA"/>
</dbReference>
<dbReference type="SUPFAM" id="SSF53041">
    <property type="entry name" value="Resolvase-like"/>
    <property type="match status" value="1"/>
</dbReference>
<evidence type="ECO:0000313" key="5">
    <source>
        <dbReference type="Proteomes" id="UP001199314"/>
    </source>
</evidence>
<evidence type="ECO:0000259" key="3">
    <source>
        <dbReference type="PROSITE" id="PS51736"/>
    </source>
</evidence>
<evidence type="ECO:0000256" key="1">
    <source>
        <dbReference type="ARBA" id="ARBA00023125"/>
    </source>
</evidence>
<name>A0ABS7XLI2_9FLAO</name>
<dbReference type="Gene3D" id="3.40.50.1390">
    <property type="entry name" value="Resolvase, N-terminal catalytic domain"/>
    <property type="match status" value="1"/>
</dbReference>
<dbReference type="PANTHER" id="PTHR30461:SF2">
    <property type="entry name" value="SERINE RECOMBINASE PINE-RELATED"/>
    <property type="match status" value="1"/>
</dbReference>
<dbReference type="PANTHER" id="PTHR30461">
    <property type="entry name" value="DNA-INVERTASE FROM LAMBDOID PROPHAGE"/>
    <property type="match status" value="1"/>
</dbReference>
<dbReference type="Pfam" id="PF00239">
    <property type="entry name" value="Resolvase"/>
    <property type="match status" value="1"/>
</dbReference>
<reference evidence="5" key="1">
    <citation type="submission" date="2023-07" db="EMBL/GenBank/DDBJ databases">
        <title>Novel species isolated from saline lakes on Tibetan Plateau.</title>
        <authorList>
            <person name="Lu H."/>
        </authorList>
    </citation>
    <scope>NUCLEOTIDE SEQUENCE [LARGE SCALE GENOMIC DNA]</scope>
    <source>
        <strain evidence="5">CAK8W</strain>
    </source>
</reference>
<keyword evidence="1" id="KW-0238">DNA-binding</keyword>
<dbReference type="CDD" id="cd03768">
    <property type="entry name" value="SR_ResInv"/>
    <property type="match status" value="1"/>
</dbReference>
<keyword evidence="2" id="KW-0233">DNA recombination</keyword>
<feature type="domain" description="Resolvase/invertase-type recombinase catalytic" evidence="3">
    <location>
        <begin position="1"/>
        <end position="142"/>
    </location>
</feature>
<protein>
    <submittedName>
        <fullName evidence="4">Recombinase family protein</fullName>
    </submittedName>
</protein>
<dbReference type="Proteomes" id="UP001199314">
    <property type="component" value="Unassembled WGS sequence"/>
</dbReference>
<comment type="caution">
    <text evidence="4">The sequence shown here is derived from an EMBL/GenBank/DDBJ whole genome shotgun (WGS) entry which is preliminary data.</text>
</comment>
<evidence type="ECO:0000256" key="2">
    <source>
        <dbReference type="ARBA" id="ARBA00023172"/>
    </source>
</evidence>
<sequence>MKVLYTRTSTVEQNSERQSIKSLDHDLLVEDKCSGAIPFFDREGGGRIFSLLESKELNELVVHQIDRLGRNLMDILTTIKVFNEKKVNIHFVQQGLRTLNDDGSENDISKMVISILGVVAEMERKMIRERQLEGIAIAKAKGKYQGRSKGTSEDLVRFLNKPKNKKAIELIKKGYKNIEVSKVVGLHLNTITKIKKINNLKK</sequence>
<accession>A0ABS7XLI2</accession>
<dbReference type="InterPro" id="IPR050639">
    <property type="entry name" value="SSR_resolvase"/>
</dbReference>
<organism evidence="4 5">
    <name type="scientific">Psychroflexus longus</name>
    <dbReference type="NCBI Taxonomy" id="2873596"/>
    <lineage>
        <taxon>Bacteria</taxon>
        <taxon>Pseudomonadati</taxon>
        <taxon>Bacteroidota</taxon>
        <taxon>Flavobacteriia</taxon>
        <taxon>Flavobacteriales</taxon>
        <taxon>Flavobacteriaceae</taxon>
        <taxon>Psychroflexus</taxon>
    </lineage>
</organism>
<dbReference type="RefSeq" id="WP_224462177.1">
    <property type="nucleotide sequence ID" value="NZ_JAIQZE010000018.1"/>
</dbReference>
<proteinExistence type="predicted"/>
<evidence type="ECO:0000313" key="4">
    <source>
        <dbReference type="EMBL" id="MBZ9779847.1"/>
    </source>
</evidence>
<dbReference type="InterPro" id="IPR006119">
    <property type="entry name" value="Resolv_N"/>
</dbReference>
<gene>
    <name evidence="4" type="ORF">LB452_13040</name>
</gene>
<dbReference type="PROSITE" id="PS51736">
    <property type="entry name" value="RECOMBINASES_3"/>
    <property type="match status" value="1"/>
</dbReference>
<dbReference type="InterPro" id="IPR036162">
    <property type="entry name" value="Resolvase-like_N_sf"/>
</dbReference>
<keyword evidence="5" id="KW-1185">Reference proteome</keyword>